<keyword evidence="2" id="KW-0067">ATP-binding</keyword>
<dbReference type="EMBL" id="BSPC01000058">
    <property type="protein sequence ID" value="GLS22179.1"/>
    <property type="molecule type" value="Genomic_DNA"/>
</dbReference>
<dbReference type="Gene3D" id="3.40.50.300">
    <property type="entry name" value="P-loop containing nucleotide triphosphate hydrolases"/>
    <property type="match status" value="1"/>
</dbReference>
<dbReference type="Gene3D" id="3.30.450.40">
    <property type="match status" value="1"/>
</dbReference>
<evidence type="ECO:0000256" key="7">
    <source>
        <dbReference type="ARBA" id="ARBA00023163"/>
    </source>
</evidence>
<dbReference type="InterPro" id="IPR009057">
    <property type="entry name" value="Homeodomain-like_sf"/>
</dbReference>
<keyword evidence="4" id="KW-0805">Transcription regulation</keyword>
<dbReference type="SUPFAM" id="SSF55781">
    <property type="entry name" value="GAF domain-like"/>
    <property type="match status" value="1"/>
</dbReference>
<name>A0ABQ6CPU4_9HYPH</name>
<evidence type="ECO:0000256" key="3">
    <source>
        <dbReference type="ARBA" id="ARBA00023012"/>
    </source>
</evidence>
<keyword evidence="3" id="KW-0902">Two-component regulatory system</keyword>
<dbReference type="Pfam" id="PF00158">
    <property type="entry name" value="Sigma54_activat"/>
    <property type="match status" value="1"/>
</dbReference>
<keyword evidence="10" id="KW-1185">Reference proteome</keyword>
<keyword evidence="5" id="KW-0238">DNA-binding</keyword>
<evidence type="ECO:0000256" key="1">
    <source>
        <dbReference type="ARBA" id="ARBA00022741"/>
    </source>
</evidence>
<dbReference type="Pfam" id="PF25601">
    <property type="entry name" value="AAA_lid_14"/>
    <property type="match status" value="1"/>
</dbReference>
<dbReference type="Pfam" id="PF02954">
    <property type="entry name" value="HTH_8"/>
    <property type="match status" value="1"/>
</dbReference>
<evidence type="ECO:0000313" key="9">
    <source>
        <dbReference type="EMBL" id="GLS22179.1"/>
    </source>
</evidence>
<dbReference type="InterPro" id="IPR003593">
    <property type="entry name" value="AAA+_ATPase"/>
</dbReference>
<evidence type="ECO:0000256" key="2">
    <source>
        <dbReference type="ARBA" id="ARBA00022840"/>
    </source>
</evidence>
<accession>A0ABQ6CPU4</accession>
<evidence type="ECO:0000259" key="8">
    <source>
        <dbReference type="PROSITE" id="PS50045"/>
    </source>
</evidence>
<proteinExistence type="predicted"/>
<evidence type="ECO:0000256" key="6">
    <source>
        <dbReference type="ARBA" id="ARBA00023159"/>
    </source>
</evidence>
<dbReference type="SUPFAM" id="SSF52540">
    <property type="entry name" value="P-loop containing nucleoside triphosphate hydrolases"/>
    <property type="match status" value="1"/>
</dbReference>
<dbReference type="Pfam" id="PF01590">
    <property type="entry name" value="GAF"/>
    <property type="match status" value="1"/>
</dbReference>
<dbReference type="RefSeq" id="WP_284315152.1">
    <property type="nucleotide sequence ID" value="NZ_BSPC01000058.1"/>
</dbReference>
<reference evidence="10" key="1">
    <citation type="journal article" date="2019" name="Int. J. Syst. Evol. Microbiol.">
        <title>The Global Catalogue of Microorganisms (GCM) 10K type strain sequencing project: providing services to taxonomists for standard genome sequencing and annotation.</title>
        <authorList>
            <consortium name="The Broad Institute Genomics Platform"/>
            <consortium name="The Broad Institute Genome Sequencing Center for Infectious Disease"/>
            <person name="Wu L."/>
            <person name="Ma J."/>
        </authorList>
    </citation>
    <scope>NUCLEOTIDE SEQUENCE [LARGE SCALE GENOMIC DNA]</scope>
    <source>
        <strain evidence="10">NBRC 101365</strain>
    </source>
</reference>
<dbReference type="CDD" id="cd00009">
    <property type="entry name" value="AAA"/>
    <property type="match status" value="1"/>
</dbReference>
<dbReference type="InterPro" id="IPR025943">
    <property type="entry name" value="Sigma_54_int_dom_ATP-bd_2"/>
</dbReference>
<dbReference type="PROSITE" id="PS50045">
    <property type="entry name" value="SIGMA54_INTERACT_4"/>
    <property type="match status" value="1"/>
</dbReference>
<dbReference type="Gene3D" id="1.10.8.60">
    <property type="match status" value="1"/>
</dbReference>
<dbReference type="InterPro" id="IPR003018">
    <property type="entry name" value="GAF"/>
</dbReference>
<sequence>MQHLSGMDRARSALERGERFPAGLLPELVAESWQRCRDIGLDPNATPREEVLPFAQVRRKREETEGLRRLALAEMQLLYSQIAGSNFMIALGDASGMVLDTISDPVFAESAAGRAIIPGSRWDERNRGTNALGLAAMAGQPVAIYGREHYFASHAHLSCMAAPIVDSHGRVLGLLDASCANEARQQHTHVLVRMAAAQIENGLIFQECPESFILAFHPRGEYLDTLSAGLLAISRDGVVAALNRPGIALLAGLPAAAGSHFQDLFDGDFGRTIDTLLNGGVAAIRDQAGSAVLMVCRQIGQRRPRLLSATTVPVRGVSQAGARTPDFICEDEGLRQAIADLPEAVAMQMPIHLTGETGTGKELMARHIHEVSGREGAFVAVNCGAIAEQLFVAELFGHERGAFTNARHEGSAGLARAAHKGTLFLDEVADIPLAAQTALLRFLDSMEVRAVGGQHSHKIDVQIVSATNRDLRELVAARAFRSDLFYRLAALTIALPPLAVRTDFALVAQHLVQKLAPGTAITDAAIALLRRRAWPGNIRELRSALQKALIRGKGGFIDEAALDDASQERASATACPACRQNPLASRRCSEIRAIFAATEGNISATARQLGLSRTTVYKHVAEERPLREEGRP</sequence>
<evidence type="ECO:0000256" key="5">
    <source>
        <dbReference type="ARBA" id="ARBA00023125"/>
    </source>
</evidence>
<feature type="domain" description="Sigma-54 factor interaction" evidence="8">
    <location>
        <begin position="327"/>
        <end position="550"/>
    </location>
</feature>
<keyword evidence="6" id="KW-0010">Activator</keyword>
<dbReference type="PROSITE" id="PS00676">
    <property type="entry name" value="SIGMA54_INTERACT_2"/>
    <property type="match status" value="1"/>
</dbReference>
<dbReference type="PANTHER" id="PTHR32071">
    <property type="entry name" value="TRANSCRIPTIONAL REGULATORY PROTEIN"/>
    <property type="match status" value="1"/>
</dbReference>
<dbReference type="Proteomes" id="UP001156882">
    <property type="component" value="Unassembled WGS sequence"/>
</dbReference>
<dbReference type="SMART" id="SM00382">
    <property type="entry name" value="AAA"/>
    <property type="match status" value="1"/>
</dbReference>
<gene>
    <name evidence="9" type="ORF">GCM10007874_51960</name>
</gene>
<dbReference type="InterPro" id="IPR002078">
    <property type="entry name" value="Sigma_54_int"/>
</dbReference>
<keyword evidence="7" id="KW-0804">Transcription</keyword>
<keyword evidence="1" id="KW-0547">Nucleotide-binding</keyword>
<dbReference type="InterPro" id="IPR027417">
    <property type="entry name" value="P-loop_NTPase"/>
</dbReference>
<organism evidence="9 10">
    <name type="scientific">Labrys miyagiensis</name>
    <dbReference type="NCBI Taxonomy" id="346912"/>
    <lineage>
        <taxon>Bacteria</taxon>
        <taxon>Pseudomonadati</taxon>
        <taxon>Pseudomonadota</taxon>
        <taxon>Alphaproteobacteria</taxon>
        <taxon>Hyphomicrobiales</taxon>
        <taxon>Xanthobacteraceae</taxon>
        <taxon>Labrys</taxon>
    </lineage>
</organism>
<evidence type="ECO:0000256" key="4">
    <source>
        <dbReference type="ARBA" id="ARBA00023015"/>
    </source>
</evidence>
<protein>
    <submittedName>
        <fullName evidence="9">Sigma-54-dependent Fis family transcriptional regulator</fullName>
    </submittedName>
</protein>
<dbReference type="SUPFAM" id="SSF46689">
    <property type="entry name" value="Homeodomain-like"/>
    <property type="match status" value="1"/>
</dbReference>
<dbReference type="InterPro" id="IPR002197">
    <property type="entry name" value="HTH_Fis"/>
</dbReference>
<dbReference type="InterPro" id="IPR029016">
    <property type="entry name" value="GAF-like_dom_sf"/>
</dbReference>
<comment type="caution">
    <text evidence="9">The sequence shown here is derived from an EMBL/GenBank/DDBJ whole genome shotgun (WGS) entry which is preliminary data.</text>
</comment>
<evidence type="ECO:0000313" key="10">
    <source>
        <dbReference type="Proteomes" id="UP001156882"/>
    </source>
</evidence>
<dbReference type="InterPro" id="IPR058031">
    <property type="entry name" value="AAA_lid_NorR"/>
</dbReference>
<dbReference type="Gene3D" id="1.10.10.60">
    <property type="entry name" value="Homeodomain-like"/>
    <property type="match status" value="1"/>
</dbReference>